<keyword evidence="2" id="KW-1185">Reference proteome</keyword>
<dbReference type="EMBL" id="MAQA01000054">
    <property type="protein sequence ID" value="OCI29850.1"/>
    <property type="molecule type" value="Genomic_DNA"/>
</dbReference>
<evidence type="ECO:0000313" key="2">
    <source>
        <dbReference type="Proteomes" id="UP000093412"/>
    </source>
</evidence>
<dbReference type="Proteomes" id="UP000093412">
    <property type="component" value="Unassembled WGS sequence"/>
</dbReference>
<name>A0ABX2Y7C7_9CELL</name>
<protein>
    <submittedName>
        <fullName evidence="1">Uncharacterized protein</fullName>
    </submittedName>
</protein>
<comment type="caution">
    <text evidence="1">The sequence shown here is derived from an EMBL/GenBank/DDBJ whole genome shotgun (WGS) entry which is preliminary data.</text>
</comment>
<dbReference type="RefSeq" id="WP_068627273.1">
    <property type="nucleotide sequence ID" value="NZ_MAQA01000054.1"/>
</dbReference>
<proteinExistence type="predicted"/>
<organism evidence="1 2">
    <name type="scientific">Oerskovia enterophila</name>
    <dbReference type="NCBI Taxonomy" id="43678"/>
    <lineage>
        <taxon>Bacteria</taxon>
        <taxon>Bacillati</taxon>
        <taxon>Actinomycetota</taxon>
        <taxon>Actinomycetes</taxon>
        <taxon>Micrococcales</taxon>
        <taxon>Cellulomonadaceae</taxon>
        <taxon>Oerskovia</taxon>
    </lineage>
</organism>
<evidence type="ECO:0000313" key="1">
    <source>
        <dbReference type="EMBL" id="OCI29850.1"/>
    </source>
</evidence>
<gene>
    <name evidence="1" type="ORF">OERS_34530</name>
</gene>
<reference evidence="1 2" key="1">
    <citation type="submission" date="2016-06" db="EMBL/GenBank/DDBJ databases">
        <title>Genome sequence of Oerskovia enterophila DSM 43852.</title>
        <authorList>
            <person name="Poehlein A."/>
            <person name="Jag V."/>
            <person name="Bengelsdorf F.R."/>
            <person name="Daniel R."/>
            <person name="Duerre P."/>
        </authorList>
    </citation>
    <scope>NUCLEOTIDE SEQUENCE [LARGE SCALE GENOMIC DNA]</scope>
    <source>
        <strain evidence="1 2">DSM 43852</strain>
    </source>
</reference>
<sequence length="244" mass="25473">MNGPPSTEGLDRLALALLVGGPYSVDGVPTRLVSAAWPRDQEHPRRARAVSALVVDLVQAGLASLLDVRYASDRATAAVTRPIPVGEAVQDPARLFPVGAAATSREGVPHLFAEEPLDLLMWPGGATPAPDDEGRRRLSVGLGRLHALCVAASEADGPAVEIDVLALLDVLVRVRFAGAEPPEPAVSSVMLVLSAVAGANAADPVRDVAGLLAFLKERTGWAPSAEPWVAPADLFGSDAWLTRR</sequence>
<accession>A0ABX2Y7C7</accession>